<evidence type="ECO:0000313" key="2">
    <source>
        <dbReference type="Proteomes" id="UP000182983"/>
    </source>
</evidence>
<sequence length="217" mass="23315">MRPLADSQSGFTLLELLVGLALLALAAAMTATGLGGANRVWDRTSQRQKATQAVAAAASVLRLRLEQAEPASLFGGTAILVDFSGTAETIRFLAPPSASFGSGALRRDTVSLAADGSLLLSSTADAQRRRPLPVRTEVLLRGVQSLSIAYFGAGPPDGQPRWRDSWRMRQTLPALIRVRVRFPPGDPRWWPDLIVAPRATIDSRCVQNASTGRCRGR</sequence>
<accession>A0A1H6ILB6</accession>
<dbReference type="Proteomes" id="UP000182983">
    <property type="component" value="Unassembled WGS sequence"/>
</dbReference>
<protein>
    <submittedName>
        <fullName evidence="1">General secretion pathway protein J</fullName>
    </submittedName>
</protein>
<dbReference type="PROSITE" id="PS00409">
    <property type="entry name" value="PROKAR_NTER_METHYL"/>
    <property type="match status" value="1"/>
</dbReference>
<name>A0A1H6ILB6_MAGFU</name>
<dbReference type="AlphaFoldDB" id="A0A1H6ILB6"/>
<dbReference type="SUPFAM" id="SSF54523">
    <property type="entry name" value="Pili subunits"/>
    <property type="match status" value="1"/>
</dbReference>
<proteinExistence type="predicted"/>
<dbReference type="NCBIfam" id="TIGR02532">
    <property type="entry name" value="IV_pilin_GFxxxE"/>
    <property type="match status" value="1"/>
</dbReference>
<evidence type="ECO:0000313" key="1">
    <source>
        <dbReference type="EMBL" id="SEH48179.1"/>
    </source>
</evidence>
<dbReference type="OrthoDB" id="8220660at2"/>
<dbReference type="Pfam" id="PF07963">
    <property type="entry name" value="N_methyl"/>
    <property type="match status" value="1"/>
</dbReference>
<reference evidence="2" key="1">
    <citation type="submission" date="2016-10" db="EMBL/GenBank/DDBJ databases">
        <authorList>
            <person name="Varghese N."/>
            <person name="Submissions S."/>
        </authorList>
    </citation>
    <scope>NUCLEOTIDE SEQUENCE [LARGE SCALE GENOMIC DNA]</scope>
    <source>
        <strain evidence="2">DSM 13234</strain>
    </source>
</reference>
<dbReference type="InterPro" id="IPR012902">
    <property type="entry name" value="N_methyl_site"/>
</dbReference>
<dbReference type="InterPro" id="IPR045584">
    <property type="entry name" value="Pilin-like"/>
</dbReference>
<dbReference type="RefSeq" id="WP_074769127.1">
    <property type="nucleotide sequence ID" value="NZ_FNWO01000011.1"/>
</dbReference>
<organism evidence="1 2">
    <name type="scientific">Magnetospirillum fulvum</name>
    <name type="common">Rhodospirillum fulvum</name>
    <dbReference type="NCBI Taxonomy" id="1082"/>
    <lineage>
        <taxon>Bacteria</taxon>
        <taxon>Pseudomonadati</taxon>
        <taxon>Pseudomonadota</taxon>
        <taxon>Alphaproteobacteria</taxon>
        <taxon>Rhodospirillales</taxon>
        <taxon>Rhodospirillaceae</taxon>
        <taxon>Magnetospirillum</taxon>
    </lineage>
</organism>
<gene>
    <name evidence="1" type="ORF">SAMN04244559_02529</name>
</gene>
<keyword evidence="2" id="KW-1185">Reference proteome</keyword>
<dbReference type="EMBL" id="FNWO01000011">
    <property type="protein sequence ID" value="SEH48179.1"/>
    <property type="molecule type" value="Genomic_DNA"/>
</dbReference>